<evidence type="ECO:0000313" key="2">
    <source>
        <dbReference type="Proteomes" id="UP000271098"/>
    </source>
</evidence>
<reference evidence="3" key="1">
    <citation type="submission" date="2016-06" db="UniProtKB">
        <authorList>
            <consortium name="WormBaseParasite"/>
        </authorList>
    </citation>
    <scope>IDENTIFICATION</scope>
</reference>
<dbReference type="EMBL" id="UYRT01114211">
    <property type="protein sequence ID" value="VDN49487.1"/>
    <property type="molecule type" value="Genomic_DNA"/>
</dbReference>
<dbReference type="GO" id="GO:0005737">
    <property type="term" value="C:cytoplasm"/>
    <property type="evidence" value="ECO:0007669"/>
    <property type="project" value="TreeGrafter"/>
</dbReference>
<dbReference type="PANTHER" id="PTHR12289:SF41">
    <property type="entry name" value="FAILED AXON CONNECTIONS-RELATED"/>
    <property type="match status" value="1"/>
</dbReference>
<dbReference type="PANTHER" id="PTHR12289">
    <property type="entry name" value="METAXIN RELATED"/>
    <property type="match status" value="1"/>
</dbReference>
<gene>
    <name evidence="1" type="ORF">GPUH_LOCUS26794</name>
</gene>
<dbReference type="WBParaSite" id="GPUH_0002682401-mRNA-1">
    <property type="protein sequence ID" value="GPUH_0002682401-mRNA-1"/>
    <property type="gene ID" value="GPUH_0002682401"/>
</dbReference>
<keyword evidence="2" id="KW-1185">Reference proteome</keyword>
<reference evidence="1 2" key="2">
    <citation type="submission" date="2018-11" db="EMBL/GenBank/DDBJ databases">
        <authorList>
            <consortium name="Pathogen Informatics"/>
        </authorList>
    </citation>
    <scope>NUCLEOTIDE SEQUENCE [LARGE SCALE GENOMIC DNA]</scope>
</reference>
<dbReference type="OrthoDB" id="5809458at2759"/>
<dbReference type="AlphaFoldDB" id="A0A183F0Q3"/>
<dbReference type="Proteomes" id="UP000271098">
    <property type="component" value="Unassembled WGS sequence"/>
</dbReference>
<name>A0A183F0Q3_9BILA</name>
<sequence>MTRIFSKESMESHLNTEQRAASRAFESLAEESLFLTVEYIRCLETVDGLATYIPEDAFGIWTPFWKMLMKRTIPKGIAELIKTKIGKHSRDEIVNIGNDDLRAISLYLGSKHYFTGFKPTRVRLCFSYPCPPPLHQKINHSRKGSVFKIEYFRIQKDNRPNLIPIRSKN</sequence>
<evidence type="ECO:0000313" key="3">
    <source>
        <dbReference type="WBParaSite" id="GPUH_0002682401-mRNA-1"/>
    </source>
</evidence>
<organism evidence="3">
    <name type="scientific">Gongylonema pulchrum</name>
    <dbReference type="NCBI Taxonomy" id="637853"/>
    <lineage>
        <taxon>Eukaryota</taxon>
        <taxon>Metazoa</taxon>
        <taxon>Ecdysozoa</taxon>
        <taxon>Nematoda</taxon>
        <taxon>Chromadorea</taxon>
        <taxon>Rhabditida</taxon>
        <taxon>Spirurina</taxon>
        <taxon>Spiruromorpha</taxon>
        <taxon>Spiruroidea</taxon>
        <taxon>Gongylonematidae</taxon>
        <taxon>Gongylonema</taxon>
    </lineage>
</organism>
<dbReference type="InterPro" id="IPR050931">
    <property type="entry name" value="Mito_Protein_Transport_Metaxin"/>
</dbReference>
<proteinExistence type="predicted"/>
<accession>A0A183F0Q3</accession>
<protein>
    <submittedName>
        <fullName evidence="3">UPF0246 protein</fullName>
    </submittedName>
</protein>
<evidence type="ECO:0000313" key="1">
    <source>
        <dbReference type="EMBL" id="VDN49487.1"/>
    </source>
</evidence>